<dbReference type="SMART" id="SM00696">
    <property type="entry name" value="DM9"/>
    <property type="match status" value="1"/>
</dbReference>
<dbReference type="EMBL" id="JAQQBR010000245">
    <property type="protein sequence ID" value="KAK0171468.1"/>
    <property type="molecule type" value="Genomic_DNA"/>
</dbReference>
<accession>A0AA39FL06</accession>
<reference evidence="1" key="2">
    <citation type="submission" date="2023-03" db="EMBL/GenBank/DDBJ databases">
        <authorList>
            <person name="Inwood S.N."/>
            <person name="Skelly J.G."/>
            <person name="Guhlin J."/>
            <person name="Harrop T.W.R."/>
            <person name="Goldson S.G."/>
            <person name="Dearden P.K."/>
        </authorList>
    </citation>
    <scope>NUCLEOTIDE SEQUENCE</scope>
    <source>
        <strain evidence="1">Lincoln</strain>
        <tissue evidence="1">Whole body</tissue>
    </source>
</reference>
<organism evidence="1 2">
    <name type="scientific">Microctonus hyperodae</name>
    <name type="common">Parasitoid wasp</name>
    <dbReference type="NCBI Taxonomy" id="165561"/>
    <lineage>
        <taxon>Eukaryota</taxon>
        <taxon>Metazoa</taxon>
        <taxon>Ecdysozoa</taxon>
        <taxon>Arthropoda</taxon>
        <taxon>Hexapoda</taxon>
        <taxon>Insecta</taxon>
        <taxon>Pterygota</taxon>
        <taxon>Neoptera</taxon>
        <taxon>Endopterygota</taxon>
        <taxon>Hymenoptera</taxon>
        <taxon>Apocrita</taxon>
        <taxon>Ichneumonoidea</taxon>
        <taxon>Braconidae</taxon>
        <taxon>Euphorinae</taxon>
        <taxon>Microctonus</taxon>
    </lineage>
</organism>
<proteinExistence type="predicted"/>
<dbReference type="Proteomes" id="UP001168972">
    <property type="component" value="Unassembled WGS sequence"/>
</dbReference>
<feature type="non-terminal residue" evidence="1">
    <location>
        <position position="1"/>
    </location>
</feature>
<comment type="caution">
    <text evidence="1">The sequence shown here is derived from an EMBL/GenBank/DDBJ whole genome shotgun (WGS) entry which is preliminary data.</text>
</comment>
<evidence type="ECO:0000313" key="1">
    <source>
        <dbReference type="EMBL" id="KAK0171468.1"/>
    </source>
</evidence>
<sequence length="164" mass="19268">ATCPTKYYYNNTIEKCELKYQWVNNTAGLGNDARLVRYKSKNPQYIITRLIKDNGDEVPVEGYISKITKRIYSLFYKAINDYKRMEVLLAEPGYYKWEISSDGKVEENAIESGHTNNEIVYTCRFFYDNYHYIGMMRPSTGVCHTTDFLGVTNRSTYYLLTYKI</sequence>
<dbReference type="AlphaFoldDB" id="A0AA39FL06"/>
<evidence type="ECO:0000313" key="2">
    <source>
        <dbReference type="Proteomes" id="UP001168972"/>
    </source>
</evidence>
<dbReference type="Pfam" id="PF11901">
    <property type="entry name" value="DM9"/>
    <property type="match status" value="1"/>
</dbReference>
<name>A0AA39FL06_MICHY</name>
<gene>
    <name evidence="1" type="ORF">PV327_011252</name>
</gene>
<dbReference type="InterPro" id="IPR006616">
    <property type="entry name" value="DM9_repeat"/>
</dbReference>
<protein>
    <submittedName>
        <fullName evidence="1">Uncharacterized protein</fullName>
    </submittedName>
</protein>
<keyword evidence="2" id="KW-1185">Reference proteome</keyword>
<reference evidence="1" key="1">
    <citation type="journal article" date="2023" name="bioRxiv">
        <title>Scaffold-level genome assemblies of two parasitoid biocontrol wasps reveal the parthenogenesis mechanism and an associated novel virus.</title>
        <authorList>
            <person name="Inwood S."/>
            <person name="Skelly J."/>
            <person name="Guhlin J."/>
            <person name="Harrop T."/>
            <person name="Goldson S."/>
            <person name="Dearden P."/>
        </authorList>
    </citation>
    <scope>NUCLEOTIDE SEQUENCE</scope>
    <source>
        <strain evidence="1">Lincoln</strain>
        <tissue evidence="1">Whole body</tissue>
    </source>
</reference>